<evidence type="ECO:0000259" key="3">
    <source>
        <dbReference type="PROSITE" id="PS50125"/>
    </source>
</evidence>
<evidence type="ECO:0000256" key="1">
    <source>
        <dbReference type="ARBA" id="ARBA00022741"/>
    </source>
</evidence>
<dbReference type="Gene3D" id="3.40.50.300">
    <property type="entry name" value="P-loop containing nucleotide triphosphate hydrolases"/>
    <property type="match status" value="1"/>
</dbReference>
<dbReference type="Gene3D" id="3.30.70.1230">
    <property type="entry name" value="Nucleotide cyclase"/>
    <property type="match status" value="1"/>
</dbReference>
<sequence>MLFVDVVRSMQIAAALDVERFRDVMTSVVEQAAGVVRRYGGSVESTGDGVMALFGAPIALEDHAFRACLAALDIQTGASRLAADVLRRDGLVLQLRVGLNSGRVIAGEFGASSLGYTATGLPVGLAQRMESAAPPGVVMLSHTTAHLVEHTARLGPPEWVHVKGETDPVPGRRLLGLADHQGARPGEASFVGRRAEINDALAGLDAAISGRGTVVSLSGPPGIGKSRITRQVAALAATRNVDVFWAYCRSHTSEVPFDAAAELLRSFFGIVGRSAQNARAATRSALPAADRDDLAILDDMLGVSDREQVTDMDPDARRRRLTALLNSALLARHRPAVYVIEDAHWIDEVSEAILSDLFGAVSTAPALVLITHRPEYTGALALTADATIRLDPLDAAASSELVASLLGTDPSVGELACRIADRAAGNPFFIEEIVRDLAERRILTGNRGAYTCSGGADVAVPATVQATIAARIDRLAPSAKRTLYAAAVIGSPFPQHLLASVLSTPALADLTDAELITQVAAEPAEYAFRHPLTHAVAYETQLRSSRAELHRSIAVAIEQADSAAGTMSAALIATHMEAAGDLRDAFDWHMKAGTLATHRDITAARMSWQRAAEVADRLPADDPERLALRIAPRTLLCATRWRVGGELHEVGFDELRQLTVEAGDKRSLTIAMSGMVQMLNFHGRYTEASLLASEQLTLIDSIGDPELAVALIPMVSSIAKWDAGEMAEALELAQRAIDLSAGDPTMGNLIFGSPLAMALVMRASTRCCLGIPGWREDFDSALAIARAVDKFSYSTVVMFKYIAALNWALQPDDAALHDTAEALEIARQFGDNFLLTNAEFTHGLVLVRRGGADRELGFELLARSREVALDHRYTIIAAWCVDLDFATEAIRTGDFDTAVALSRHVLDEEIRCGEGINRGWSTSVLVEALLARKRVGDLAEAGAAIDRLAAMPTEPMFLYHELPLLRLRAMAARAAGDQDGYVALRDCYRARAEQAGFDGHVALARAMT</sequence>
<evidence type="ECO:0000256" key="2">
    <source>
        <dbReference type="ARBA" id="ARBA00022840"/>
    </source>
</evidence>
<dbReference type="EMBL" id="JABFYL010000021">
    <property type="protein sequence ID" value="NVN50099.1"/>
    <property type="molecule type" value="Genomic_DNA"/>
</dbReference>
<dbReference type="PANTHER" id="PTHR16305:SF28">
    <property type="entry name" value="GUANYLATE CYCLASE DOMAIN-CONTAINING PROTEIN"/>
    <property type="match status" value="1"/>
</dbReference>
<dbReference type="InterPro" id="IPR041664">
    <property type="entry name" value="AAA_16"/>
</dbReference>
<accession>A0A850PIB3</accession>
<protein>
    <recommendedName>
        <fullName evidence="3">Guanylate cyclase domain-containing protein</fullName>
    </recommendedName>
</protein>
<dbReference type="Pfam" id="PF13191">
    <property type="entry name" value="AAA_16"/>
    <property type="match status" value="1"/>
</dbReference>
<dbReference type="GO" id="GO:0004016">
    <property type="term" value="F:adenylate cyclase activity"/>
    <property type="evidence" value="ECO:0007669"/>
    <property type="project" value="UniProtKB-ARBA"/>
</dbReference>
<name>A0A850PIB3_9MYCO</name>
<dbReference type="SUPFAM" id="SSF55073">
    <property type="entry name" value="Nucleotide cyclase"/>
    <property type="match status" value="1"/>
</dbReference>
<organism evidence="4 5">
    <name type="scientific">Mycolicibacterium hippocampi</name>
    <dbReference type="NCBI Taxonomy" id="659824"/>
    <lineage>
        <taxon>Bacteria</taxon>
        <taxon>Bacillati</taxon>
        <taxon>Actinomycetota</taxon>
        <taxon>Actinomycetes</taxon>
        <taxon>Mycobacteriales</taxon>
        <taxon>Mycobacteriaceae</taxon>
        <taxon>Mycolicibacterium</taxon>
    </lineage>
</organism>
<dbReference type="InterPro" id="IPR027417">
    <property type="entry name" value="P-loop_NTPase"/>
</dbReference>
<dbReference type="CDD" id="cd07302">
    <property type="entry name" value="CHD"/>
    <property type="match status" value="1"/>
</dbReference>
<keyword evidence="2" id="KW-0067">ATP-binding</keyword>
<dbReference type="Pfam" id="PF00211">
    <property type="entry name" value="Guanylate_cyc"/>
    <property type="match status" value="1"/>
</dbReference>
<reference evidence="4 5" key="1">
    <citation type="submission" date="2020-05" db="EMBL/GenBank/DDBJ databases">
        <title>Draft genome sequence of Mycobacterium hippocampi DL, isolated from European seabass, Dicentrarchus labrax, reared in fish farms.</title>
        <authorList>
            <person name="Stathopoulou P."/>
            <person name="Asimakis E."/>
            <person name="Tzokas K."/>
            <person name="Batargias C."/>
            <person name="Tsiamis G."/>
        </authorList>
    </citation>
    <scope>NUCLEOTIDE SEQUENCE [LARGE SCALE GENOMIC DNA]</scope>
    <source>
        <strain evidence="4 5">DL</strain>
    </source>
</reference>
<evidence type="ECO:0000313" key="4">
    <source>
        <dbReference type="EMBL" id="NVN50099.1"/>
    </source>
</evidence>
<dbReference type="GO" id="GO:0009190">
    <property type="term" value="P:cyclic nucleotide biosynthetic process"/>
    <property type="evidence" value="ECO:0007669"/>
    <property type="project" value="InterPro"/>
</dbReference>
<evidence type="ECO:0000313" key="5">
    <source>
        <dbReference type="Proteomes" id="UP000570517"/>
    </source>
</evidence>
<dbReference type="AlphaFoldDB" id="A0A850PIB3"/>
<dbReference type="GO" id="GO:0005524">
    <property type="term" value="F:ATP binding"/>
    <property type="evidence" value="ECO:0007669"/>
    <property type="project" value="UniProtKB-KW"/>
</dbReference>
<dbReference type="InterPro" id="IPR029787">
    <property type="entry name" value="Nucleotide_cyclase"/>
</dbReference>
<dbReference type="SMART" id="SM00044">
    <property type="entry name" value="CYCc"/>
    <property type="match status" value="1"/>
</dbReference>
<feature type="domain" description="Guanylate cyclase" evidence="3">
    <location>
        <begin position="1"/>
        <end position="130"/>
    </location>
</feature>
<dbReference type="InterPro" id="IPR001054">
    <property type="entry name" value="A/G_cyclase"/>
</dbReference>
<dbReference type="PROSITE" id="PS50125">
    <property type="entry name" value="GUANYLATE_CYCLASE_2"/>
    <property type="match status" value="1"/>
</dbReference>
<gene>
    <name evidence="4" type="ORF">HLY00_949</name>
</gene>
<dbReference type="SUPFAM" id="SSF52540">
    <property type="entry name" value="P-loop containing nucleoside triphosphate hydrolases"/>
    <property type="match status" value="1"/>
</dbReference>
<keyword evidence="5" id="KW-1185">Reference proteome</keyword>
<dbReference type="PANTHER" id="PTHR16305">
    <property type="entry name" value="TESTICULAR SOLUBLE ADENYLYL CYCLASE"/>
    <property type="match status" value="1"/>
</dbReference>
<comment type="caution">
    <text evidence="4">The sequence shown here is derived from an EMBL/GenBank/DDBJ whole genome shotgun (WGS) entry which is preliminary data.</text>
</comment>
<keyword evidence="1" id="KW-0547">Nucleotide-binding</keyword>
<proteinExistence type="predicted"/>
<dbReference type="Proteomes" id="UP000570517">
    <property type="component" value="Unassembled WGS sequence"/>
</dbReference>
<dbReference type="GO" id="GO:0035556">
    <property type="term" value="P:intracellular signal transduction"/>
    <property type="evidence" value="ECO:0007669"/>
    <property type="project" value="InterPro"/>
</dbReference>
<dbReference type="GO" id="GO:0005737">
    <property type="term" value="C:cytoplasm"/>
    <property type="evidence" value="ECO:0007669"/>
    <property type="project" value="TreeGrafter"/>
</dbReference>